<dbReference type="Pfam" id="PF00005">
    <property type="entry name" value="ABC_tran"/>
    <property type="match status" value="1"/>
</dbReference>
<reference evidence="7" key="1">
    <citation type="submission" date="2022-10" db="EMBL/GenBank/DDBJ databases">
        <title>Chitiniphilus purpureus sp. nov., a novel chitin-degrading bacterium isolated from crawfish pond sediment.</title>
        <authorList>
            <person name="Li K."/>
        </authorList>
    </citation>
    <scope>NUCLEOTIDE SEQUENCE</scope>
    <source>
        <strain evidence="7">CD1</strain>
    </source>
</reference>
<sequence>MYSEDILISVRNVSKCFHIYEKPADRLFEMLLRKSRSEKFWAVKNVSLQVKRGEAVAVIGRNGSGKSTLLQMVCGTLQPTAGEVILNGKVAALLELGAGFNPEYTGRENIYFSGAIYGLSAEQVSDRMHLIEEFAEIGDFIDQPVKTYSSGMFVRLAFALIVHVDADVLVIDEALAVGDVFFTQKCMRFIRDFLKRGALLFVSHDTNSVMSFCRDALWLDKGEVLFAGSAKYVCEKYLEDYYSEINGRKSEEQFKEQENELKENPLEKAGHLLFRDSRQDFVVHTNLRMEYSVELFDCNSASFGEGGGRIINVAMHDKEKNPLSWVIGGEIVTVRISAHFRQQFKKIILGFVVRNKNGQHLFGDNTCVHSLQHGWLGKNEGEVAEALFTFVMPRLPAGDYVISAALADGMQDQHVMHQWVHDALVFRSHSNSISSGLVGLPVQIELR</sequence>
<accession>A0ABY6DPX5</accession>
<evidence type="ECO:0000313" key="7">
    <source>
        <dbReference type="EMBL" id="UXY15536.1"/>
    </source>
</evidence>
<evidence type="ECO:0000259" key="6">
    <source>
        <dbReference type="PROSITE" id="PS50893"/>
    </source>
</evidence>
<keyword evidence="3" id="KW-1003">Cell membrane</keyword>
<dbReference type="CDD" id="cd03220">
    <property type="entry name" value="ABC_KpsT_Wzt"/>
    <property type="match status" value="1"/>
</dbReference>
<keyword evidence="5 7" id="KW-0067">ATP-binding</keyword>
<evidence type="ECO:0000313" key="8">
    <source>
        <dbReference type="Proteomes" id="UP001061302"/>
    </source>
</evidence>
<dbReference type="InterPro" id="IPR015860">
    <property type="entry name" value="ABC_transpr_TagH-like"/>
</dbReference>
<dbReference type="EMBL" id="CP106753">
    <property type="protein sequence ID" value="UXY15536.1"/>
    <property type="molecule type" value="Genomic_DNA"/>
</dbReference>
<comment type="similarity">
    <text evidence="1">Belongs to the ABC transporter superfamily.</text>
</comment>
<dbReference type="PANTHER" id="PTHR46743">
    <property type="entry name" value="TEICHOIC ACIDS EXPORT ATP-BINDING PROTEIN TAGH"/>
    <property type="match status" value="1"/>
</dbReference>
<dbReference type="InterPro" id="IPR050683">
    <property type="entry name" value="Bact_Polysacc_Export_ATP-bd"/>
</dbReference>
<evidence type="ECO:0000256" key="4">
    <source>
        <dbReference type="ARBA" id="ARBA00022741"/>
    </source>
</evidence>
<name>A0ABY6DPX5_9NEIS</name>
<dbReference type="PANTHER" id="PTHR46743:SF2">
    <property type="entry name" value="TEICHOIC ACIDS EXPORT ATP-BINDING PROTEIN TAGH"/>
    <property type="match status" value="1"/>
</dbReference>
<dbReference type="GO" id="GO:0005524">
    <property type="term" value="F:ATP binding"/>
    <property type="evidence" value="ECO:0007669"/>
    <property type="project" value="UniProtKB-KW"/>
</dbReference>
<gene>
    <name evidence="7" type="ORF">N8I74_00530</name>
</gene>
<dbReference type="InterPro" id="IPR003593">
    <property type="entry name" value="AAA+_ATPase"/>
</dbReference>
<dbReference type="Pfam" id="PF14524">
    <property type="entry name" value="Wzt_C"/>
    <property type="match status" value="1"/>
</dbReference>
<dbReference type="InterPro" id="IPR029439">
    <property type="entry name" value="Wzt_C"/>
</dbReference>
<evidence type="ECO:0000256" key="5">
    <source>
        <dbReference type="ARBA" id="ARBA00022840"/>
    </source>
</evidence>
<evidence type="ECO:0000256" key="3">
    <source>
        <dbReference type="ARBA" id="ARBA00022475"/>
    </source>
</evidence>
<dbReference type="RefSeq" id="WP_263124947.1">
    <property type="nucleotide sequence ID" value="NZ_CP106753.1"/>
</dbReference>
<keyword evidence="8" id="KW-1185">Reference proteome</keyword>
<dbReference type="Gene3D" id="2.70.50.60">
    <property type="entry name" value="abc- transporter (atp binding component) like domain"/>
    <property type="match status" value="1"/>
</dbReference>
<keyword evidence="4" id="KW-0547">Nucleotide-binding</keyword>
<dbReference type="Proteomes" id="UP001061302">
    <property type="component" value="Chromosome"/>
</dbReference>
<dbReference type="InterPro" id="IPR003439">
    <property type="entry name" value="ABC_transporter-like_ATP-bd"/>
</dbReference>
<protein>
    <submittedName>
        <fullName evidence="7">ABC transporter ATP-binding protein</fullName>
    </submittedName>
</protein>
<proteinExistence type="inferred from homology"/>
<dbReference type="SUPFAM" id="SSF52540">
    <property type="entry name" value="P-loop containing nucleoside triphosphate hydrolases"/>
    <property type="match status" value="1"/>
</dbReference>
<keyword evidence="3" id="KW-0472">Membrane</keyword>
<dbReference type="InterPro" id="IPR027417">
    <property type="entry name" value="P-loop_NTPase"/>
</dbReference>
<evidence type="ECO:0000256" key="2">
    <source>
        <dbReference type="ARBA" id="ARBA00022448"/>
    </source>
</evidence>
<keyword evidence="2" id="KW-0813">Transport</keyword>
<dbReference type="SMART" id="SM00382">
    <property type="entry name" value="AAA"/>
    <property type="match status" value="1"/>
</dbReference>
<feature type="domain" description="ABC transporter" evidence="6">
    <location>
        <begin position="8"/>
        <end position="246"/>
    </location>
</feature>
<dbReference type="InterPro" id="IPR017871">
    <property type="entry name" value="ABC_transporter-like_CS"/>
</dbReference>
<organism evidence="7 8">
    <name type="scientific">Chitiniphilus purpureus</name>
    <dbReference type="NCBI Taxonomy" id="2981137"/>
    <lineage>
        <taxon>Bacteria</taxon>
        <taxon>Pseudomonadati</taxon>
        <taxon>Pseudomonadota</taxon>
        <taxon>Betaproteobacteria</taxon>
        <taxon>Neisseriales</taxon>
        <taxon>Chitinibacteraceae</taxon>
        <taxon>Chitiniphilus</taxon>
    </lineage>
</organism>
<dbReference type="PROSITE" id="PS50893">
    <property type="entry name" value="ABC_TRANSPORTER_2"/>
    <property type="match status" value="1"/>
</dbReference>
<evidence type="ECO:0000256" key="1">
    <source>
        <dbReference type="ARBA" id="ARBA00005417"/>
    </source>
</evidence>
<dbReference type="CDD" id="cd10147">
    <property type="entry name" value="Wzt_C-like"/>
    <property type="match status" value="1"/>
</dbReference>
<dbReference type="PROSITE" id="PS00211">
    <property type="entry name" value="ABC_TRANSPORTER_1"/>
    <property type="match status" value="1"/>
</dbReference>
<dbReference type="Gene3D" id="3.40.50.300">
    <property type="entry name" value="P-loop containing nucleotide triphosphate hydrolases"/>
    <property type="match status" value="1"/>
</dbReference>